<reference evidence="11" key="1">
    <citation type="submission" date="2021-03" db="EMBL/GenBank/DDBJ databases">
        <authorList>
            <person name="Palmer J.M."/>
        </authorList>
    </citation>
    <scope>NUCLEOTIDE SEQUENCE</scope>
    <source>
        <strain evidence="11">ARV_011</strain>
    </source>
</reference>
<dbReference type="Pfam" id="PF00176">
    <property type="entry name" value="SNF2-rel_dom"/>
    <property type="match status" value="1"/>
</dbReference>
<evidence type="ECO:0000256" key="2">
    <source>
        <dbReference type="ARBA" id="ARBA00022741"/>
    </source>
</evidence>
<evidence type="ECO:0000313" key="12">
    <source>
        <dbReference type="Proteomes" id="UP000790833"/>
    </source>
</evidence>
<dbReference type="GO" id="GO:0005524">
    <property type="term" value="F:ATP binding"/>
    <property type="evidence" value="ECO:0007669"/>
    <property type="project" value="InterPro"/>
</dbReference>
<keyword evidence="5" id="KW-0862">Zinc</keyword>
<dbReference type="InterPro" id="IPR049730">
    <property type="entry name" value="SNF2/RAD54-like_C"/>
</dbReference>
<feature type="domain" description="Helicase C-terminal" evidence="10">
    <location>
        <begin position="1465"/>
        <end position="1636"/>
    </location>
</feature>
<accession>A0A9P8AKA0</accession>
<feature type="domain" description="RING-type" evidence="8">
    <location>
        <begin position="1359"/>
        <end position="1397"/>
    </location>
</feature>
<dbReference type="GO" id="GO:0016787">
    <property type="term" value="F:hydrolase activity"/>
    <property type="evidence" value="ECO:0007669"/>
    <property type="project" value="UniProtKB-KW"/>
</dbReference>
<dbReference type="SUPFAM" id="SSF57850">
    <property type="entry name" value="RING/U-box"/>
    <property type="match status" value="1"/>
</dbReference>
<dbReference type="PROSITE" id="PS51192">
    <property type="entry name" value="HELICASE_ATP_BIND_1"/>
    <property type="match status" value="1"/>
</dbReference>
<sequence>MSPTLLEFDVGHIVAAASSPNAKGIQRTNKRLFEHIESPYVYDVANTETGITEWITILDRSISFVTDTPASLMTTTTTNEVDADEDNNEMIDVEFVLSNCKMALEATGLLTLKSQLPGAKSTTPKKFLSLHTDMPEEDITALQLLIESYNYLGGRKLGNRLRFQGYDVTIRMDYSVNLVSININFQLASLSSLVPYPSAKIVAYMHKLIDPYLVSLGPHSSAIGIETFYEAITDHTAKLPPVEHVLPISELCADLFPFQRKSVKWMLQQEHMAITPVNSIEPMAFIHPEILDRLKRLLLLQLSIHGDHEIDECLLTLLGKLCFGWSRFKEDLFYNPFTGALAKRSTVVGYFIRLPKDEYEGLPGGGLLSEEMGLGKTVEIASLLIANKRPESDVGTPLEVQMQQFGDIKVIERARTTLIVAPSSILLQWVGELKRLAPSLAITTYKGVSSHEYKGLLNTPKLVAKYLSQFDVVFATYDVIANELDYALYSSRNRRTRNATKRVKYDEQKDEIEVLGVVDPNHERFFEFKVKLIKPPTPNTCTLAEGSEEYDDQKSDYERMLLLEFKDIVMVRTSNAKLLPRPDYLSPLMMLQFWRVVLDEVQMVSSTISRAFQTASLIPKHHGWGVSGTPIKRKFNDLHSVLKYLKYVPFYGELGDYNWELVAHSDALFRKLWTQIAIRHTKSMVESDLKLPPQHRVLMTIPFSAVEQEYYNQMFAECVYLVGLDLNGQPKSDSWLPTPGNLATLRSWLVKLRQACCNMQVGKLSKMSLVASKKLVNVMGLKSLNDLLLDMLDKSEDSLIDVEREIVQQYSDLGELFEFIYEPETALSFLKVGSYKVDCMIVALRSLILRDVQTISKIIGQTIKQEYQEEVEEEEPELDEKIISQLDANIKKEVLRLRSNTKINILRVRNWLLMQHRFYFLIGSSFFQLHDEEYQKLISYRRLPNFSLSKSLTKFKSPSATALLSTLVCDILLGDLEFSHPTPEVKAEDTFQEEYYKKMELQYYSLAEDSRNRILKSSTNAFTKSIDVKIKSREEFDFFFKGTQRDDDEGLTSLPKATKKIFRRLPKVNLTILDNVSLHMSVDLFINRLKGMLIALNTQAETINLWMNDLFEVIVSPLLTQDQDPDGEEYEKSFRDQDKASCLLHIVMRALTDREKALQSSTDKIIASASDSAMEPPSINNKEMLEAYELERKNVMPTLKLKASLDGYMTEFKELIGEMEFERGISSETRELQLQLLELVITKLAVILKNQISSISLLRRELSNSCNSVFNTRVAYFKQLQQLSDSVQKKEYGLDQDSLDGQKIDVLQASLVGKLQQIAERSSKAISKLRYVRALAVDRDGEDKEGTNGNDDEDDDGCCIICSNVITIGSLTPCGHSYCRDCLLEWLRSHHTCPVCKSFVSVGTIHDFIKYKPDLKVKQVVPETESMEHSRPENLFTIYKALGEESISRIQNMEINSYFGSKVDLIVKQVLFLKSEDPDVQIVVFSQWRDLLYILGTAFNTVGVSYIASQGLWLPKCELLPMDIKKGRKRGDEVDLFKNKSKGITCFLLDARAQASGLTLVNAKHMFLCDPLVNTSLELQAISRIHRIGQRDETTVWMFAIDNSVEENIVLMSTQNRLKYLGENDDKKITMAESLALMSSGGNDTMISSHDGEVVSNDDTWTALFSRR</sequence>
<comment type="caution">
    <text evidence="11">The sequence shown here is derived from an EMBL/GenBank/DDBJ whole genome shotgun (WGS) entry which is preliminary data.</text>
</comment>
<keyword evidence="4" id="KW-0378">Hydrolase</keyword>
<dbReference type="InterPro" id="IPR001650">
    <property type="entry name" value="Helicase_C-like"/>
</dbReference>
<keyword evidence="1" id="KW-0479">Metal-binding</keyword>
<dbReference type="InterPro" id="IPR001841">
    <property type="entry name" value="Znf_RING"/>
</dbReference>
<dbReference type="InterPro" id="IPR017907">
    <property type="entry name" value="Znf_RING_CS"/>
</dbReference>
<dbReference type="PANTHER" id="PTHR45865">
    <property type="entry name" value="E3 UBIQUITIN-PROTEIN LIGASE SHPRH FAMILY MEMBER"/>
    <property type="match status" value="1"/>
</dbReference>
<dbReference type="InterPro" id="IPR059033">
    <property type="entry name" value="C144_05_dom"/>
</dbReference>
<dbReference type="OrthoDB" id="5330228at2759"/>
<dbReference type="PANTHER" id="PTHR45865:SF1">
    <property type="entry name" value="E3 UBIQUITIN-PROTEIN LIGASE SHPRH"/>
    <property type="match status" value="1"/>
</dbReference>
<protein>
    <submittedName>
        <fullName evidence="11">Uncharacterized protein</fullName>
    </submittedName>
</protein>
<dbReference type="SMART" id="SM00184">
    <property type="entry name" value="RING"/>
    <property type="match status" value="1"/>
</dbReference>
<dbReference type="SMART" id="SM00487">
    <property type="entry name" value="DEXDc"/>
    <property type="match status" value="1"/>
</dbReference>
<proteinExistence type="predicted"/>
<dbReference type="InterPro" id="IPR018957">
    <property type="entry name" value="Znf_C3HC4_RING-type"/>
</dbReference>
<dbReference type="GO" id="GO:0006974">
    <property type="term" value="P:DNA damage response"/>
    <property type="evidence" value="ECO:0007669"/>
    <property type="project" value="TreeGrafter"/>
</dbReference>
<evidence type="ECO:0000256" key="6">
    <source>
        <dbReference type="ARBA" id="ARBA00022840"/>
    </source>
</evidence>
<evidence type="ECO:0000256" key="1">
    <source>
        <dbReference type="ARBA" id="ARBA00022723"/>
    </source>
</evidence>
<evidence type="ECO:0000256" key="5">
    <source>
        <dbReference type="ARBA" id="ARBA00022833"/>
    </source>
</evidence>
<feature type="domain" description="Helicase ATP-binding" evidence="9">
    <location>
        <begin position="357"/>
        <end position="648"/>
    </location>
</feature>
<dbReference type="Proteomes" id="UP000790833">
    <property type="component" value="Unassembled WGS sequence"/>
</dbReference>
<evidence type="ECO:0000259" key="8">
    <source>
        <dbReference type="PROSITE" id="PS50089"/>
    </source>
</evidence>
<evidence type="ECO:0000259" key="10">
    <source>
        <dbReference type="PROSITE" id="PS51194"/>
    </source>
</evidence>
<dbReference type="GO" id="GO:0008270">
    <property type="term" value="F:zinc ion binding"/>
    <property type="evidence" value="ECO:0007669"/>
    <property type="project" value="UniProtKB-KW"/>
</dbReference>
<keyword evidence="12" id="KW-1185">Reference proteome</keyword>
<dbReference type="InterPro" id="IPR052583">
    <property type="entry name" value="ATP-helicase/E3_Ub-Ligase"/>
</dbReference>
<gene>
    <name evidence="11" type="ORF">KQ657_002058</name>
</gene>
<dbReference type="GO" id="GO:0005634">
    <property type="term" value="C:nucleus"/>
    <property type="evidence" value="ECO:0007669"/>
    <property type="project" value="TreeGrafter"/>
</dbReference>
<dbReference type="Gene3D" id="3.40.50.300">
    <property type="entry name" value="P-loop containing nucleotide triphosphate hydrolases"/>
    <property type="match status" value="1"/>
</dbReference>
<dbReference type="CDD" id="cd18793">
    <property type="entry name" value="SF2_C_SNF"/>
    <property type="match status" value="1"/>
</dbReference>
<dbReference type="PROSITE" id="PS50089">
    <property type="entry name" value="ZF_RING_2"/>
    <property type="match status" value="1"/>
</dbReference>
<dbReference type="PROSITE" id="PS00518">
    <property type="entry name" value="ZF_RING_1"/>
    <property type="match status" value="1"/>
</dbReference>
<evidence type="ECO:0000256" key="4">
    <source>
        <dbReference type="ARBA" id="ARBA00022801"/>
    </source>
</evidence>
<dbReference type="InterPro" id="IPR027417">
    <property type="entry name" value="P-loop_NTPase"/>
</dbReference>
<dbReference type="InterPro" id="IPR000330">
    <property type="entry name" value="SNF2_N"/>
</dbReference>
<dbReference type="SUPFAM" id="SSF52540">
    <property type="entry name" value="P-loop containing nucleoside triphosphate hydrolases"/>
    <property type="match status" value="2"/>
</dbReference>
<evidence type="ECO:0000256" key="7">
    <source>
        <dbReference type="PROSITE-ProRule" id="PRU00175"/>
    </source>
</evidence>
<dbReference type="RefSeq" id="XP_043051222.1">
    <property type="nucleotide sequence ID" value="XM_043192834.1"/>
</dbReference>
<evidence type="ECO:0000313" key="11">
    <source>
        <dbReference type="EMBL" id="KAG7195677.1"/>
    </source>
</evidence>
<dbReference type="EMBL" id="JAHMUF010000002">
    <property type="protein sequence ID" value="KAG7195677.1"/>
    <property type="molecule type" value="Genomic_DNA"/>
</dbReference>
<organism evidence="11 12">
    <name type="scientific">Scheffersomyces spartinae</name>
    <dbReference type="NCBI Taxonomy" id="45513"/>
    <lineage>
        <taxon>Eukaryota</taxon>
        <taxon>Fungi</taxon>
        <taxon>Dikarya</taxon>
        <taxon>Ascomycota</taxon>
        <taxon>Saccharomycotina</taxon>
        <taxon>Pichiomycetes</taxon>
        <taxon>Debaryomycetaceae</taxon>
        <taxon>Scheffersomyces</taxon>
    </lineage>
</organism>
<dbReference type="InterPro" id="IPR013083">
    <property type="entry name" value="Znf_RING/FYVE/PHD"/>
</dbReference>
<dbReference type="Pfam" id="PF00097">
    <property type="entry name" value="zf-C3HC4"/>
    <property type="match status" value="1"/>
</dbReference>
<dbReference type="GO" id="GO:0061630">
    <property type="term" value="F:ubiquitin protein ligase activity"/>
    <property type="evidence" value="ECO:0007669"/>
    <property type="project" value="TreeGrafter"/>
</dbReference>
<keyword evidence="3 7" id="KW-0863">Zinc-finger</keyword>
<dbReference type="InterPro" id="IPR014001">
    <property type="entry name" value="Helicase_ATP-bd"/>
</dbReference>
<dbReference type="GeneID" id="66115432"/>
<name>A0A9P8AKA0_9ASCO</name>
<keyword evidence="2" id="KW-0547">Nucleotide-binding</keyword>
<dbReference type="Pfam" id="PF26021">
    <property type="entry name" value="Ferritin_C144_05"/>
    <property type="match status" value="1"/>
</dbReference>
<dbReference type="Pfam" id="PF00271">
    <property type="entry name" value="Helicase_C"/>
    <property type="match status" value="1"/>
</dbReference>
<dbReference type="Gene3D" id="3.40.50.10810">
    <property type="entry name" value="Tandem AAA-ATPase domain"/>
    <property type="match status" value="2"/>
</dbReference>
<evidence type="ECO:0000256" key="3">
    <source>
        <dbReference type="ARBA" id="ARBA00022771"/>
    </source>
</evidence>
<dbReference type="Gene3D" id="3.30.40.10">
    <property type="entry name" value="Zinc/RING finger domain, C3HC4 (zinc finger)"/>
    <property type="match status" value="1"/>
</dbReference>
<dbReference type="PROSITE" id="PS51194">
    <property type="entry name" value="HELICASE_CTER"/>
    <property type="match status" value="1"/>
</dbReference>
<evidence type="ECO:0000259" key="9">
    <source>
        <dbReference type="PROSITE" id="PS51192"/>
    </source>
</evidence>
<dbReference type="GO" id="GO:0000209">
    <property type="term" value="P:protein polyubiquitination"/>
    <property type="evidence" value="ECO:0007669"/>
    <property type="project" value="TreeGrafter"/>
</dbReference>
<dbReference type="InterPro" id="IPR038718">
    <property type="entry name" value="SNF2-like_sf"/>
</dbReference>
<keyword evidence="6" id="KW-0067">ATP-binding</keyword>